<dbReference type="Ensembl" id="ENSVURT00010007416.1">
    <property type="protein sequence ID" value="ENSVURP00010006563.1"/>
    <property type="gene ID" value="ENSVURG00010005093.1"/>
</dbReference>
<evidence type="ECO:0000313" key="2">
    <source>
        <dbReference type="Proteomes" id="UP000314987"/>
    </source>
</evidence>
<dbReference type="PANTHER" id="PTHR36682">
    <property type="entry name" value="RAB15 EFFECTOR PROTEIN"/>
    <property type="match status" value="1"/>
</dbReference>
<dbReference type="OrthoDB" id="8519068at2759"/>
<evidence type="ECO:0000313" key="1">
    <source>
        <dbReference type="Ensembl" id="ENSVURP00010006563.1"/>
    </source>
</evidence>
<reference evidence="2" key="1">
    <citation type="submission" date="2018-12" db="EMBL/GenBank/DDBJ databases">
        <authorList>
            <person name="Yazar S."/>
        </authorList>
    </citation>
    <scope>NUCLEOTIDE SEQUENCE [LARGE SCALE GENOMIC DNA]</scope>
</reference>
<dbReference type="RefSeq" id="XP_027700137.1">
    <property type="nucleotide sequence ID" value="XM_027844336.1"/>
</dbReference>
<dbReference type="AlphaFoldDB" id="A0A4X2K3K2"/>
<dbReference type="GO" id="GO:0001881">
    <property type="term" value="P:receptor recycling"/>
    <property type="evidence" value="ECO:0007669"/>
    <property type="project" value="Ensembl"/>
</dbReference>
<dbReference type="PANTHER" id="PTHR36682:SF1">
    <property type="entry name" value="RAB15 EFFECTOR PROTEIN"/>
    <property type="match status" value="1"/>
</dbReference>
<dbReference type="CTD" id="387849"/>
<dbReference type="GO" id="GO:0048471">
    <property type="term" value="C:perinuclear region of cytoplasm"/>
    <property type="evidence" value="ECO:0007669"/>
    <property type="project" value="Ensembl"/>
</dbReference>
<reference evidence="1" key="3">
    <citation type="submission" date="2025-09" db="UniProtKB">
        <authorList>
            <consortium name="Ensembl"/>
        </authorList>
    </citation>
    <scope>IDENTIFICATION</scope>
</reference>
<dbReference type="GO" id="GO:0010008">
    <property type="term" value="C:endosome membrane"/>
    <property type="evidence" value="ECO:0007669"/>
    <property type="project" value="Ensembl"/>
</dbReference>
<protein>
    <submittedName>
        <fullName evidence="1">RAB15 effector protein</fullName>
    </submittedName>
</protein>
<keyword evidence="2" id="KW-1185">Reference proteome</keyword>
<name>A0A4X2K3K2_VOMUR</name>
<dbReference type="InterPro" id="IPR027985">
    <property type="entry name" value="Rab15_effector"/>
</dbReference>
<dbReference type="STRING" id="29139.ENSVURP00010006563"/>
<dbReference type="GeneTree" id="ENSGT00390000005178"/>
<reference evidence="1" key="2">
    <citation type="submission" date="2025-08" db="UniProtKB">
        <authorList>
            <consortium name="Ensembl"/>
        </authorList>
    </citation>
    <scope>IDENTIFICATION</scope>
</reference>
<gene>
    <name evidence="1" type="primary">REP15</name>
</gene>
<dbReference type="Pfam" id="PF15208">
    <property type="entry name" value="Rab15_effector"/>
    <property type="match status" value="1"/>
</dbReference>
<sequence>MGQKSSREVTGKDKPDLFAVCDIFSRAVVYAAQKLKDYLGFEDPQSKLSPDSNTLNEIFLIHFISFCHENGMDKKITTNKMTKNQAMLFGADWIWTFWGSHKEILFQLAVQTLQMSTALHNESNPCDLLGKEAVLDVCSTGENRFEKMEEFCNLIGEDCLGLLIIFGVPGKPKDIRGVLLDSIKNEEIQNSLSGLKAVKHFILNTKNCLSTKELLENYLCKSDRLNELGKVYINFL</sequence>
<dbReference type="GeneID" id="114029724"/>
<dbReference type="GO" id="GO:0055037">
    <property type="term" value="C:recycling endosome"/>
    <property type="evidence" value="ECO:0007669"/>
    <property type="project" value="Ensembl"/>
</dbReference>
<accession>A0A4X2K3K2</accession>
<dbReference type="GO" id="GO:0033572">
    <property type="term" value="P:transferrin transport"/>
    <property type="evidence" value="ECO:0007669"/>
    <property type="project" value="Ensembl"/>
</dbReference>
<proteinExistence type="predicted"/>
<organism evidence="1 2">
    <name type="scientific">Vombatus ursinus</name>
    <name type="common">Common wombat</name>
    <dbReference type="NCBI Taxonomy" id="29139"/>
    <lineage>
        <taxon>Eukaryota</taxon>
        <taxon>Metazoa</taxon>
        <taxon>Chordata</taxon>
        <taxon>Craniata</taxon>
        <taxon>Vertebrata</taxon>
        <taxon>Euteleostomi</taxon>
        <taxon>Mammalia</taxon>
        <taxon>Metatheria</taxon>
        <taxon>Diprotodontia</taxon>
        <taxon>Vombatidae</taxon>
        <taxon>Vombatus</taxon>
    </lineage>
</organism>
<dbReference type="Proteomes" id="UP000314987">
    <property type="component" value="Unassembled WGS sequence"/>
</dbReference>
<dbReference type="OMA" id="WGADKQI"/>